<gene>
    <name evidence="8" type="primary">ung_4</name>
    <name evidence="8" type="ORF">SDC9_20278</name>
</gene>
<dbReference type="AlphaFoldDB" id="A0A644U6B1"/>
<dbReference type="PANTHER" id="PTHR11264">
    <property type="entry name" value="URACIL-DNA GLYCOSYLASE"/>
    <property type="match status" value="1"/>
</dbReference>
<dbReference type="InterPro" id="IPR018085">
    <property type="entry name" value="Ura-DNA_Glyclase_AS"/>
</dbReference>
<feature type="domain" description="Uracil-DNA glycosylase-like" evidence="7">
    <location>
        <begin position="51"/>
        <end position="210"/>
    </location>
</feature>
<dbReference type="EC" id="3.2.2.27" evidence="3"/>
<dbReference type="EMBL" id="VSSQ01000080">
    <property type="protein sequence ID" value="MPL74466.1"/>
    <property type="molecule type" value="Genomic_DNA"/>
</dbReference>
<dbReference type="InterPro" id="IPR002043">
    <property type="entry name" value="UDG_fam1"/>
</dbReference>
<protein>
    <recommendedName>
        <fullName evidence="3">uracil-DNA glycosylase</fullName>
        <ecNumber evidence="3">3.2.2.27</ecNumber>
    </recommendedName>
</protein>
<comment type="similarity">
    <text evidence="2">Belongs to the uracil-DNA glycosylase (UDG) superfamily. UNG family.</text>
</comment>
<dbReference type="GO" id="GO:0004844">
    <property type="term" value="F:uracil DNA N-glycosylase activity"/>
    <property type="evidence" value="ECO:0007669"/>
    <property type="project" value="UniProtKB-EC"/>
</dbReference>
<keyword evidence="8" id="KW-0326">Glycosidase</keyword>
<evidence type="ECO:0000259" key="7">
    <source>
        <dbReference type="SMART" id="SM00986"/>
    </source>
</evidence>
<comment type="caution">
    <text evidence="8">The sequence shown here is derived from an EMBL/GenBank/DDBJ whole genome shotgun (WGS) entry which is preliminary data.</text>
</comment>
<dbReference type="GO" id="GO:0097510">
    <property type="term" value="P:base-excision repair, AP site formation via deaminated base removal"/>
    <property type="evidence" value="ECO:0007669"/>
    <property type="project" value="TreeGrafter"/>
</dbReference>
<sequence length="222" mass="24984">MFVKIEKSWADALKDEFEKEYFQKITSYLKHEIASGIVVYPKGGNIFKAFDSTPLNRVKVVILGQDPYHGEGQAHGLSFSVQEGVHQPPSLQNIFKELRDDLGIPLPNTGNLELWAQRGVFLLNSVLTVRAGLPASHSKIGWSLFTDRVISILSEKREGVVFMLWGNYARSKRELIDHNKHLVLEAAHPSPLARGAFFGCRHFSKANEYLIAKGKDPVNWSL</sequence>
<dbReference type="PANTHER" id="PTHR11264:SF0">
    <property type="entry name" value="URACIL-DNA GLYCOSYLASE"/>
    <property type="match status" value="1"/>
</dbReference>
<comment type="catalytic activity">
    <reaction evidence="1">
        <text>Hydrolyzes single-stranded DNA or mismatched double-stranded DNA and polynucleotides, releasing free uracil.</text>
        <dbReference type="EC" id="3.2.2.27"/>
    </reaction>
</comment>
<dbReference type="CDD" id="cd10027">
    <property type="entry name" value="UDG-F1-like"/>
    <property type="match status" value="1"/>
</dbReference>
<organism evidence="8">
    <name type="scientific">bioreactor metagenome</name>
    <dbReference type="NCBI Taxonomy" id="1076179"/>
    <lineage>
        <taxon>unclassified sequences</taxon>
        <taxon>metagenomes</taxon>
        <taxon>ecological metagenomes</taxon>
    </lineage>
</organism>
<dbReference type="Gene3D" id="3.40.470.10">
    <property type="entry name" value="Uracil-DNA glycosylase-like domain"/>
    <property type="match status" value="1"/>
</dbReference>
<dbReference type="NCBIfam" id="NF003592">
    <property type="entry name" value="PRK05254.1-5"/>
    <property type="match status" value="1"/>
</dbReference>
<dbReference type="HAMAP" id="MF_00148">
    <property type="entry name" value="UDG"/>
    <property type="match status" value="1"/>
</dbReference>
<dbReference type="SUPFAM" id="SSF52141">
    <property type="entry name" value="Uracil-DNA glycosylase-like"/>
    <property type="match status" value="1"/>
</dbReference>
<keyword evidence="6" id="KW-0234">DNA repair</keyword>
<dbReference type="PROSITE" id="PS00130">
    <property type="entry name" value="U_DNA_GLYCOSYLASE"/>
    <property type="match status" value="1"/>
</dbReference>
<evidence type="ECO:0000256" key="2">
    <source>
        <dbReference type="ARBA" id="ARBA00008184"/>
    </source>
</evidence>
<proteinExistence type="inferred from homology"/>
<evidence type="ECO:0000256" key="3">
    <source>
        <dbReference type="ARBA" id="ARBA00012030"/>
    </source>
</evidence>
<dbReference type="FunFam" id="3.40.470.10:FF:000001">
    <property type="entry name" value="Uracil-DNA glycosylase"/>
    <property type="match status" value="1"/>
</dbReference>
<evidence type="ECO:0000256" key="6">
    <source>
        <dbReference type="ARBA" id="ARBA00023204"/>
    </source>
</evidence>
<accession>A0A644U6B1</accession>
<dbReference type="Pfam" id="PF03167">
    <property type="entry name" value="UDG"/>
    <property type="match status" value="1"/>
</dbReference>
<keyword evidence="4" id="KW-0227">DNA damage</keyword>
<dbReference type="InterPro" id="IPR036895">
    <property type="entry name" value="Uracil-DNA_glycosylase-like_sf"/>
</dbReference>
<dbReference type="SMART" id="SM00986">
    <property type="entry name" value="UDG"/>
    <property type="match status" value="1"/>
</dbReference>
<keyword evidence="5 8" id="KW-0378">Hydrolase</keyword>
<dbReference type="SMART" id="SM00987">
    <property type="entry name" value="UreE_C"/>
    <property type="match status" value="1"/>
</dbReference>
<evidence type="ECO:0000256" key="1">
    <source>
        <dbReference type="ARBA" id="ARBA00001400"/>
    </source>
</evidence>
<dbReference type="NCBIfam" id="NF003588">
    <property type="entry name" value="PRK05254.1-1"/>
    <property type="match status" value="1"/>
</dbReference>
<dbReference type="InterPro" id="IPR005122">
    <property type="entry name" value="Uracil-DNA_glycosylase-like"/>
</dbReference>
<evidence type="ECO:0000256" key="4">
    <source>
        <dbReference type="ARBA" id="ARBA00022763"/>
    </source>
</evidence>
<dbReference type="NCBIfam" id="NF003591">
    <property type="entry name" value="PRK05254.1-4"/>
    <property type="match status" value="1"/>
</dbReference>
<evidence type="ECO:0000313" key="8">
    <source>
        <dbReference type="EMBL" id="MPL74466.1"/>
    </source>
</evidence>
<evidence type="ECO:0000256" key="5">
    <source>
        <dbReference type="ARBA" id="ARBA00022801"/>
    </source>
</evidence>
<dbReference type="NCBIfam" id="TIGR00628">
    <property type="entry name" value="ung"/>
    <property type="match status" value="1"/>
</dbReference>
<dbReference type="NCBIfam" id="NF003589">
    <property type="entry name" value="PRK05254.1-2"/>
    <property type="match status" value="1"/>
</dbReference>
<reference evidence="8" key="1">
    <citation type="submission" date="2019-08" db="EMBL/GenBank/DDBJ databases">
        <authorList>
            <person name="Kucharzyk K."/>
            <person name="Murdoch R.W."/>
            <person name="Higgins S."/>
            <person name="Loffler F."/>
        </authorList>
    </citation>
    <scope>NUCLEOTIDE SEQUENCE</scope>
</reference>
<name>A0A644U6B1_9ZZZZ</name>